<sequence length="375" mass="42067">MGSLPSPPRPSSPPPSPTHSLSNYRVCTTFCLREPSPNSNISNWIEIYDPSTNTWTHATTIPGLIENHILKGFSMISLGDSIYIIGGRLCHKERAHTSDECSSLVDMEVQVSSSVLRYNVGTDQWSTCAPLGVARCDFACTISDNKIYVAGGKTFKECERGIPFAEVYDPELDKWIHLPNMSTMRYKCVGVTWQNKIYVVGGFAEQVRKDSDVPPIMVRSSAEVYDTQTKKWELIIGMWQLDVPPNQIVDVGGRLFSSGDCFKQWKGHIESYDGELNIWNEVDGSHLHSLNALISSDNEMWSHSQRRCYLTMAPIGNHLYFLAIHGLMDSGMSRTMSIVHKYDTSATSNAWTSMEPMEEDREKELCGHACVVHLS</sequence>
<evidence type="ECO:0000313" key="2">
    <source>
        <dbReference type="EMBL" id="KAK9936310.1"/>
    </source>
</evidence>
<organism evidence="2 3">
    <name type="scientific">Rubus argutus</name>
    <name type="common">Southern blackberry</name>
    <dbReference type="NCBI Taxonomy" id="59490"/>
    <lineage>
        <taxon>Eukaryota</taxon>
        <taxon>Viridiplantae</taxon>
        <taxon>Streptophyta</taxon>
        <taxon>Embryophyta</taxon>
        <taxon>Tracheophyta</taxon>
        <taxon>Spermatophyta</taxon>
        <taxon>Magnoliopsida</taxon>
        <taxon>eudicotyledons</taxon>
        <taxon>Gunneridae</taxon>
        <taxon>Pentapetalae</taxon>
        <taxon>rosids</taxon>
        <taxon>fabids</taxon>
        <taxon>Rosales</taxon>
        <taxon>Rosaceae</taxon>
        <taxon>Rosoideae</taxon>
        <taxon>Rosoideae incertae sedis</taxon>
        <taxon>Rubus</taxon>
    </lineage>
</organism>
<gene>
    <name evidence="2" type="ORF">M0R45_013158</name>
</gene>
<dbReference type="Gene3D" id="2.120.10.80">
    <property type="entry name" value="Kelch-type beta propeller"/>
    <property type="match status" value="2"/>
</dbReference>
<reference evidence="2 3" key="1">
    <citation type="journal article" date="2023" name="G3 (Bethesda)">
        <title>A chromosome-length genome assembly and annotation of blackberry (Rubus argutus, cv. 'Hillquist').</title>
        <authorList>
            <person name="Bruna T."/>
            <person name="Aryal R."/>
            <person name="Dudchenko O."/>
            <person name="Sargent D.J."/>
            <person name="Mead D."/>
            <person name="Buti M."/>
            <person name="Cavallini A."/>
            <person name="Hytonen T."/>
            <person name="Andres J."/>
            <person name="Pham M."/>
            <person name="Weisz D."/>
            <person name="Mascagni F."/>
            <person name="Usai G."/>
            <person name="Natali L."/>
            <person name="Bassil N."/>
            <person name="Fernandez G.E."/>
            <person name="Lomsadze A."/>
            <person name="Armour M."/>
            <person name="Olukolu B."/>
            <person name="Poorten T."/>
            <person name="Britton C."/>
            <person name="Davik J."/>
            <person name="Ashrafi H."/>
            <person name="Aiden E.L."/>
            <person name="Borodovsky M."/>
            <person name="Worthington M."/>
        </authorList>
    </citation>
    <scope>NUCLEOTIDE SEQUENCE [LARGE SCALE GENOMIC DNA]</scope>
    <source>
        <strain evidence="2">PI 553951</strain>
    </source>
</reference>
<dbReference type="SUPFAM" id="SSF117281">
    <property type="entry name" value="Kelch motif"/>
    <property type="match status" value="1"/>
</dbReference>
<feature type="compositionally biased region" description="Pro residues" evidence="1">
    <location>
        <begin position="1"/>
        <end position="17"/>
    </location>
</feature>
<proteinExistence type="predicted"/>
<dbReference type="Pfam" id="PF01344">
    <property type="entry name" value="Kelch_1"/>
    <property type="match status" value="3"/>
</dbReference>
<protein>
    <submittedName>
        <fullName evidence="2">Uncharacterized protein</fullName>
    </submittedName>
</protein>
<name>A0AAW1XIV5_RUBAR</name>
<dbReference type="PANTHER" id="PTHR47365:SF1">
    <property type="entry name" value="F-BOX_KELCH-REPEAT PROTEIN"/>
    <property type="match status" value="1"/>
</dbReference>
<comment type="caution">
    <text evidence="2">The sequence shown here is derived from an EMBL/GenBank/DDBJ whole genome shotgun (WGS) entry which is preliminary data.</text>
</comment>
<dbReference type="Proteomes" id="UP001457282">
    <property type="component" value="Unassembled WGS sequence"/>
</dbReference>
<dbReference type="EMBL" id="JBEDUW010000003">
    <property type="protein sequence ID" value="KAK9936310.1"/>
    <property type="molecule type" value="Genomic_DNA"/>
</dbReference>
<dbReference type="InterPro" id="IPR015915">
    <property type="entry name" value="Kelch-typ_b-propeller"/>
</dbReference>
<accession>A0AAW1XIV5</accession>
<evidence type="ECO:0000313" key="3">
    <source>
        <dbReference type="Proteomes" id="UP001457282"/>
    </source>
</evidence>
<feature type="region of interest" description="Disordered" evidence="1">
    <location>
        <begin position="1"/>
        <end position="20"/>
    </location>
</feature>
<dbReference type="AlphaFoldDB" id="A0AAW1XIV5"/>
<dbReference type="PANTHER" id="PTHR47365">
    <property type="entry name" value="PLANT PROTEIN, PUTATIVE-RELATED"/>
    <property type="match status" value="1"/>
</dbReference>
<dbReference type="InterPro" id="IPR006652">
    <property type="entry name" value="Kelch_1"/>
</dbReference>
<keyword evidence="3" id="KW-1185">Reference proteome</keyword>
<dbReference type="SMART" id="SM00612">
    <property type="entry name" value="Kelch"/>
    <property type="match status" value="2"/>
</dbReference>
<evidence type="ECO:0000256" key="1">
    <source>
        <dbReference type="SAM" id="MobiDB-lite"/>
    </source>
</evidence>